<organism evidence="1 2">
    <name type="scientific">Funiculus sociatus GB2-A5</name>
    <dbReference type="NCBI Taxonomy" id="2933946"/>
    <lineage>
        <taxon>Bacteria</taxon>
        <taxon>Bacillati</taxon>
        <taxon>Cyanobacteriota</taxon>
        <taxon>Cyanophyceae</taxon>
        <taxon>Coleofasciculales</taxon>
        <taxon>Coleofasciculaceae</taxon>
        <taxon>Funiculus</taxon>
    </lineage>
</organism>
<keyword evidence="2" id="KW-1185">Reference proteome</keyword>
<sequence length="60" mass="6862">MVGFYIYGQSTRFDIANTQITDQGKLAHVLGEFILNNLVLSYTDRYLLETEDSPAEFNLD</sequence>
<comment type="caution">
    <text evidence="1">The sequence shown here is derived from an EMBL/GenBank/DDBJ whole genome shotgun (WGS) entry which is preliminary data.</text>
</comment>
<accession>A0ABV0JIH1</accession>
<evidence type="ECO:0000313" key="1">
    <source>
        <dbReference type="EMBL" id="MEP0863230.1"/>
    </source>
</evidence>
<dbReference type="RefSeq" id="WP_190489596.1">
    <property type="nucleotide sequence ID" value="NZ_JAMPKK010000002.1"/>
</dbReference>
<dbReference type="EMBL" id="JAMPKK010000002">
    <property type="protein sequence ID" value="MEP0863230.1"/>
    <property type="molecule type" value="Genomic_DNA"/>
</dbReference>
<dbReference type="Proteomes" id="UP001442494">
    <property type="component" value="Unassembled WGS sequence"/>
</dbReference>
<evidence type="ECO:0000313" key="2">
    <source>
        <dbReference type="Proteomes" id="UP001442494"/>
    </source>
</evidence>
<gene>
    <name evidence="1" type="ORF">NDI37_01960</name>
</gene>
<reference evidence="1 2" key="1">
    <citation type="submission" date="2022-04" db="EMBL/GenBank/DDBJ databases">
        <title>Positive selection, recombination, and allopatry shape intraspecific diversity of widespread and dominant cyanobacteria.</title>
        <authorList>
            <person name="Wei J."/>
            <person name="Shu W."/>
            <person name="Hu C."/>
        </authorList>
    </citation>
    <scope>NUCLEOTIDE SEQUENCE [LARGE SCALE GENOMIC DNA]</scope>
    <source>
        <strain evidence="1 2">GB2-A5</strain>
    </source>
</reference>
<protein>
    <submittedName>
        <fullName evidence="1">Uncharacterized protein</fullName>
    </submittedName>
</protein>
<proteinExistence type="predicted"/>
<name>A0ABV0JIH1_9CYAN</name>